<accession>A0A5B8VTJ4</accession>
<dbReference type="AlphaFoldDB" id="A0A5B8VTJ4"/>
<dbReference type="EMBL" id="CP042437">
    <property type="protein sequence ID" value="QEC74471.1"/>
    <property type="molecule type" value="Genomic_DNA"/>
</dbReference>
<dbReference type="RefSeq" id="WP_147051629.1">
    <property type="nucleotide sequence ID" value="NZ_CP042437.1"/>
</dbReference>
<dbReference type="InterPro" id="IPR025347">
    <property type="entry name" value="DUF4251"/>
</dbReference>
<protein>
    <submittedName>
        <fullName evidence="1">DUF4251 domain-containing protein</fullName>
    </submittedName>
</protein>
<evidence type="ECO:0000313" key="2">
    <source>
        <dbReference type="Proteomes" id="UP000321362"/>
    </source>
</evidence>
<reference evidence="1 2" key="1">
    <citation type="journal article" date="2013" name="J. Microbiol.">
        <title>Mucilaginibacter ginsenosidivorax sp. nov., with ginsenoside converting activity isolated from sediment.</title>
        <authorList>
            <person name="Kim J.K."/>
            <person name="Choi T.E."/>
            <person name="Liu Q.M."/>
            <person name="Park H.Y."/>
            <person name="Yi T.H."/>
            <person name="Yoon M.H."/>
            <person name="Kim S.C."/>
            <person name="Im W.T."/>
        </authorList>
    </citation>
    <scope>NUCLEOTIDE SEQUENCE [LARGE SCALE GENOMIC DNA]</scope>
    <source>
        <strain evidence="1 2">KHI28</strain>
    </source>
</reference>
<dbReference type="KEGG" id="mgk:FSB76_00345"/>
<dbReference type="Gene3D" id="2.40.128.410">
    <property type="match status" value="1"/>
</dbReference>
<name>A0A5B8VTJ4_9SPHI</name>
<proteinExistence type="predicted"/>
<dbReference type="OrthoDB" id="1097715at2"/>
<dbReference type="Pfam" id="PF14059">
    <property type="entry name" value="DUF4251"/>
    <property type="match status" value="1"/>
</dbReference>
<dbReference type="Proteomes" id="UP000321362">
    <property type="component" value="Chromosome"/>
</dbReference>
<evidence type="ECO:0000313" key="1">
    <source>
        <dbReference type="EMBL" id="QEC74471.1"/>
    </source>
</evidence>
<keyword evidence="2" id="KW-1185">Reference proteome</keyword>
<organism evidence="1 2">
    <name type="scientific">Mucilaginibacter ginsenosidivorax</name>
    <dbReference type="NCBI Taxonomy" id="862126"/>
    <lineage>
        <taxon>Bacteria</taxon>
        <taxon>Pseudomonadati</taxon>
        <taxon>Bacteroidota</taxon>
        <taxon>Sphingobacteriia</taxon>
        <taxon>Sphingobacteriales</taxon>
        <taxon>Sphingobacteriaceae</taxon>
        <taxon>Mucilaginibacter</taxon>
    </lineage>
</organism>
<sequence>MKLLNRISVVAAFIFIGINMAGAQTRQEKKAARVAEVKQLIESQNFVFDANYVNPSRGAGRALTSSDYDLTITKDTIIAYLPYFGRAYVAPSYGSTEGGIKFTNTHFTYALKAGKKDGWNITIKPTNKNIGDSRDVQSLYLTVSSDGYASLQVISTNRDAISFNGTIQQRPVKK</sequence>
<gene>
    <name evidence="1" type="ORF">FSB76_00345</name>
</gene>